<dbReference type="PANTHER" id="PTHR21242">
    <property type="entry name" value="TRANSCRIPTION INITIATION FACTOR TFIID SUBUNIT 10"/>
    <property type="match status" value="1"/>
</dbReference>
<protein>
    <submittedName>
        <fullName evidence="7">Transcription initiation factor TFIID subunit 10</fullName>
    </submittedName>
</protein>
<dbReference type="GO" id="GO:0000124">
    <property type="term" value="C:SAGA complex"/>
    <property type="evidence" value="ECO:0007669"/>
    <property type="project" value="TreeGrafter"/>
</dbReference>
<keyword evidence="4" id="KW-0539">Nucleus</keyword>
<accession>A0A2V3IZL7</accession>
<evidence type="ECO:0000313" key="8">
    <source>
        <dbReference type="Proteomes" id="UP000247409"/>
    </source>
</evidence>
<evidence type="ECO:0000256" key="4">
    <source>
        <dbReference type="ARBA" id="ARBA00023242"/>
    </source>
</evidence>
<dbReference type="AlphaFoldDB" id="A0A2V3IZL7"/>
<comment type="subcellular location">
    <subcellularLocation>
        <location evidence="1">Nucleus</location>
    </subcellularLocation>
</comment>
<name>A0A2V3IZL7_9FLOR</name>
<dbReference type="InterPro" id="IPR003923">
    <property type="entry name" value="TAF10"/>
</dbReference>
<dbReference type="GO" id="GO:1990841">
    <property type="term" value="F:promoter-specific chromatin binding"/>
    <property type="evidence" value="ECO:0007669"/>
    <property type="project" value="TreeGrafter"/>
</dbReference>
<dbReference type="STRING" id="448386.A0A2V3IZL7"/>
<dbReference type="GO" id="GO:0003743">
    <property type="term" value="F:translation initiation factor activity"/>
    <property type="evidence" value="ECO:0007669"/>
    <property type="project" value="UniProtKB-KW"/>
</dbReference>
<dbReference type="Pfam" id="PF03540">
    <property type="entry name" value="TAF10"/>
    <property type="match status" value="1"/>
</dbReference>
<keyword evidence="8" id="KW-1185">Reference proteome</keyword>
<dbReference type="EMBL" id="NBIV01000028">
    <property type="protein sequence ID" value="PXF47127.1"/>
    <property type="molecule type" value="Genomic_DNA"/>
</dbReference>
<keyword evidence="2" id="KW-0805">Transcription regulation</keyword>
<sequence length="143" mass="16058">MDHPMADSQERQEFEKFINSLHNYTPTLPDSLITHYLNRAGFQTDDLRVRRLVALATQKFVADIANESIARSRMRLAATPAPKKGREHMKLVLTMEDLESALREFGVTVKKPPYFADSTNAGADHAVVPKTNQPQPGTQKPKS</sequence>
<evidence type="ECO:0000256" key="6">
    <source>
        <dbReference type="SAM" id="MobiDB-lite"/>
    </source>
</evidence>
<evidence type="ECO:0000313" key="7">
    <source>
        <dbReference type="EMBL" id="PXF47127.1"/>
    </source>
</evidence>
<dbReference type="CDD" id="cd07982">
    <property type="entry name" value="HFD_TAF10"/>
    <property type="match status" value="1"/>
</dbReference>
<feature type="compositionally biased region" description="Polar residues" evidence="6">
    <location>
        <begin position="130"/>
        <end position="143"/>
    </location>
</feature>
<evidence type="ECO:0000256" key="3">
    <source>
        <dbReference type="ARBA" id="ARBA00023163"/>
    </source>
</evidence>
<gene>
    <name evidence="7" type="ORF">BWQ96_03069</name>
</gene>
<dbReference type="GO" id="GO:0016251">
    <property type="term" value="F:RNA polymerase II general transcription initiation factor activity"/>
    <property type="evidence" value="ECO:0007669"/>
    <property type="project" value="TreeGrafter"/>
</dbReference>
<comment type="similarity">
    <text evidence="5">Belongs to the TAF10 family.</text>
</comment>
<keyword evidence="7" id="KW-0396">Initiation factor</keyword>
<dbReference type="Proteomes" id="UP000247409">
    <property type="component" value="Unassembled WGS sequence"/>
</dbReference>
<dbReference type="OrthoDB" id="154356at2759"/>
<reference evidence="7 8" key="1">
    <citation type="journal article" date="2018" name="Mol. Biol. Evol.">
        <title>Analysis of the draft genome of the red seaweed Gracilariopsis chorda provides insights into genome size evolution in Rhodophyta.</title>
        <authorList>
            <person name="Lee J."/>
            <person name="Yang E.C."/>
            <person name="Graf L."/>
            <person name="Yang J.H."/>
            <person name="Qiu H."/>
            <person name="Zel Zion U."/>
            <person name="Chan C.X."/>
            <person name="Stephens T.G."/>
            <person name="Weber A.P.M."/>
            <person name="Boo G.H."/>
            <person name="Boo S.M."/>
            <person name="Kim K.M."/>
            <person name="Shin Y."/>
            <person name="Jung M."/>
            <person name="Lee S.J."/>
            <person name="Yim H.S."/>
            <person name="Lee J.H."/>
            <person name="Bhattacharya D."/>
            <person name="Yoon H.S."/>
        </authorList>
    </citation>
    <scope>NUCLEOTIDE SEQUENCE [LARGE SCALE GENOMIC DNA]</scope>
    <source>
        <strain evidence="7 8">SKKU-2015</strain>
        <tissue evidence="7">Whole body</tissue>
    </source>
</reference>
<evidence type="ECO:0000256" key="1">
    <source>
        <dbReference type="ARBA" id="ARBA00004123"/>
    </source>
</evidence>
<feature type="region of interest" description="Disordered" evidence="6">
    <location>
        <begin position="116"/>
        <end position="143"/>
    </location>
</feature>
<keyword evidence="7" id="KW-0648">Protein biosynthesis</keyword>
<organism evidence="7 8">
    <name type="scientific">Gracilariopsis chorda</name>
    <dbReference type="NCBI Taxonomy" id="448386"/>
    <lineage>
        <taxon>Eukaryota</taxon>
        <taxon>Rhodophyta</taxon>
        <taxon>Florideophyceae</taxon>
        <taxon>Rhodymeniophycidae</taxon>
        <taxon>Gracilariales</taxon>
        <taxon>Gracilariaceae</taxon>
        <taxon>Gracilariopsis</taxon>
    </lineage>
</organism>
<comment type="caution">
    <text evidence="7">The sequence shown here is derived from an EMBL/GenBank/DDBJ whole genome shotgun (WGS) entry which is preliminary data.</text>
</comment>
<proteinExistence type="inferred from homology"/>
<dbReference type="GO" id="GO:0005669">
    <property type="term" value="C:transcription factor TFIID complex"/>
    <property type="evidence" value="ECO:0007669"/>
    <property type="project" value="TreeGrafter"/>
</dbReference>
<dbReference type="GO" id="GO:0006367">
    <property type="term" value="P:transcription initiation at RNA polymerase II promoter"/>
    <property type="evidence" value="ECO:0007669"/>
    <property type="project" value="TreeGrafter"/>
</dbReference>
<dbReference type="PANTHER" id="PTHR21242:SF0">
    <property type="entry name" value="TRANSCRIPTION INITIATION FACTOR TFIID SUBUNIT 10"/>
    <property type="match status" value="1"/>
</dbReference>
<evidence type="ECO:0000256" key="5">
    <source>
        <dbReference type="ARBA" id="ARBA00025730"/>
    </source>
</evidence>
<dbReference type="PRINTS" id="PR01443">
    <property type="entry name" value="TFIID30KDSUB"/>
</dbReference>
<keyword evidence="3" id="KW-0804">Transcription</keyword>
<evidence type="ECO:0000256" key="2">
    <source>
        <dbReference type="ARBA" id="ARBA00023015"/>
    </source>
</evidence>